<accession>A0A1A8FGE1</accession>
<keyword evidence="1" id="KW-0675">Receptor</keyword>
<organism evidence="1">
    <name type="scientific">Nothobranchius korthausae</name>
    <dbReference type="NCBI Taxonomy" id="1143690"/>
    <lineage>
        <taxon>Eukaryota</taxon>
        <taxon>Metazoa</taxon>
        <taxon>Chordata</taxon>
        <taxon>Craniata</taxon>
        <taxon>Vertebrata</taxon>
        <taxon>Euteleostomi</taxon>
        <taxon>Actinopterygii</taxon>
        <taxon>Neopterygii</taxon>
        <taxon>Teleostei</taxon>
        <taxon>Neoteleostei</taxon>
        <taxon>Acanthomorphata</taxon>
        <taxon>Ovalentaria</taxon>
        <taxon>Atherinomorphae</taxon>
        <taxon>Cyprinodontiformes</taxon>
        <taxon>Nothobranchiidae</taxon>
        <taxon>Nothobranchius</taxon>
    </lineage>
</organism>
<name>A0A1A8FGE1_9TELE</name>
<dbReference type="GO" id="GO:0016301">
    <property type="term" value="F:kinase activity"/>
    <property type="evidence" value="ECO:0007669"/>
    <property type="project" value="UniProtKB-KW"/>
</dbReference>
<feature type="non-terminal residue" evidence="1">
    <location>
        <position position="1"/>
    </location>
</feature>
<protein>
    <submittedName>
        <fullName evidence="1">G protein-coupled receptor kinase interacting ArfGAP 1</fullName>
    </submittedName>
</protein>
<reference evidence="1" key="2">
    <citation type="submission" date="2016-06" db="EMBL/GenBank/DDBJ databases">
        <title>The genome of a short-lived fish provides insights into sex chromosome evolution and the genetic control of aging.</title>
        <authorList>
            <person name="Reichwald K."/>
            <person name="Felder M."/>
            <person name="Petzold A."/>
            <person name="Koch P."/>
            <person name="Groth M."/>
            <person name="Platzer M."/>
        </authorList>
    </citation>
    <scope>NUCLEOTIDE SEQUENCE</scope>
    <source>
        <tissue evidence="1">Brain</tissue>
    </source>
</reference>
<keyword evidence="1" id="KW-0808">Transferase</keyword>
<feature type="non-terminal residue" evidence="1">
    <location>
        <position position="49"/>
    </location>
</feature>
<keyword evidence="1" id="KW-0418">Kinase</keyword>
<dbReference type="EMBL" id="HAEB01010682">
    <property type="protein sequence ID" value="SBQ57209.1"/>
    <property type="molecule type" value="Transcribed_RNA"/>
</dbReference>
<sequence length="49" mass="5215">DLHFFVVRYKNTTSSTSLLHGMNKPTAATVSAVSVIARPPSPVAPAYLT</sequence>
<gene>
    <name evidence="1" type="primary">GIT1</name>
</gene>
<proteinExistence type="predicted"/>
<evidence type="ECO:0000313" key="1">
    <source>
        <dbReference type="EMBL" id="SBQ57209.1"/>
    </source>
</evidence>
<reference evidence="1" key="1">
    <citation type="submission" date="2016-05" db="EMBL/GenBank/DDBJ databases">
        <authorList>
            <person name="Lavstsen T."/>
            <person name="Jespersen J.S."/>
        </authorList>
    </citation>
    <scope>NUCLEOTIDE SEQUENCE</scope>
    <source>
        <tissue evidence="1">Brain</tissue>
    </source>
</reference>
<dbReference type="AlphaFoldDB" id="A0A1A8FGE1"/>